<dbReference type="EMBL" id="JACOFW010000015">
    <property type="protein sequence ID" value="MBC3808309.1"/>
    <property type="molecule type" value="Genomic_DNA"/>
</dbReference>
<gene>
    <name evidence="2" type="ORF">H8K52_13225</name>
</gene>
<dbReference type="Gene3D" id="2.60.200.20">
    <property type="match status" value="1"/>
</dbReference>
<protein>
    <submittedName>
        <fullName evidence="2">FHA domain-containing protein</fullName>
    </submittedName>
</protein>
<accession>A0ABR6X5T6</accession>
<evidence type="ECO:0000259" key="1">
    <source>
        <dbReference type="PROSITE" id="PS50006"/>
    </source>
</evidence>
<dbReference type="Proteomes" id="UP000648257">
    <property type="component" value="Unassembled WGS sequence"/>
</dbReference>
<evidence type="ECO:0000313" key="3">
    <source>
        <dbReference type="Proteomes" id="UP000648257"/>
    </source>
</evidence>
<name>A0ABR6X5T6_9BURK</name>
<sequence>MNQTQVLDLSQSLPPQTVNEHACTTTMFVRFSGYDPRAAGGRQTLKLELRADLAPSIRQISFHFRSELISTSQREQTLHRTPSGIWPPLMLSFSSKYKEHGQYPLEVRLHYQDSTGDPHLWTCTATILLPRSNASLSEIHQVFLATQKNVRVLAEDGAIAKLSGLHHANDSRHANLDIAIYAKDAAIAQVDMSSSRTNDGGKCELGLSSIAWDEELIEVAVPHLANLAEINLPPASVEALPAPIDAQHNTASLVAKTRATIRLFALKEWLLGRMDAQYPAADILLHHDDPKLTRRISAKHAILRRTDTGGVEIIDTSRYGVIVDGVILEKNQAMQLFAGMQIDFCANIKGIVQLRVAQIFPHALVLQKLVNTQVTELLYLISPELRPEAHIHTPFHTPIFFHRQGQFWFHDQQALQDHRLDTSSDLSSCHEHLHGYQYQHTPYHDRLS</sequence>
<dbReference type="InterPro" id="IPR000253">
    <property type="entry name" value="FHA_dom"/>
</dbReference>
<comment type="caution">
    <text evidence="2">The sequence shown here is derived from an EMBL/GenBank/DDBJ whole genome shotgun (WGS) entry which is preliminary data.</text>
</comment>
<reference evidence="2 3" key="1">
    <citation type="submission" date="2020-08" db="EMBL/GenBank/DDBJ databases">
        <title>Novel species isolated from subtropical streams in China.</title>
        <authorList>
            <person name="Lu H."/>
        </authorList>
    </citation>
    <scope>NUCLEOTIDE SEQUENCE [LARGE SCALE GENOMIC DNA]</scope>
    <source>
        <strain evidence="2 3">KACC 16656</strain>
    </source>
</reference>
<dbReference type="RefSeq" id="WP_186923388.1">
    <property type="nucleotide sequence ID" value="NZ_JACOFW010000015.1"/>
</dbReference>
<dbReference type="InterPro" id="IPR008984">
    <property type="entry name" value="SMAD_FHA_dom_sf"/>
</dbReference>
<keyword evidence="3" id="KW-1185">Reference proteome</keyword>
<dbReference type="Pfam" id="PF00498">
    <property type="entry name" value="FHA"/>
    <property type="match status" value="1"/>
</dbReference>
<proteinExistence type="predicted"/>
<organism evidence="2 3">
    <name type="scientific">Undibacterium seohonense</name>
    <dbReference type="NCBI Taxonomy" id="1344950"/>
    <lineage>
        <taxon>Bacteria</taxon>
        <taxon>Pseudomonadati</taxon>
        <taxon>Pseudomonadota</taxon>
        <taxon>Betaproteobacteria</taxon>
        <taxon>Burkholderiales</taxon>
        <taxon>Oxalobacteraceae</taxon>
        <taxon>Undibacterium</taxon>
    </lineage>
</organism>
<dbReference type="SMART" id="SM00240">
    <property type="entry name" value="FHA"/>
    <property type="match status" value="1"/>
</dbReference>
<evidence type="ECO:0000313" key="2">
    <source>
        <dbReference type="EMBL" id="MBC3808309.1"/>
    </source>
</evidence>
<dbReference type="SUPFAM" id="SSF49879">
    <property type="entry name" value="SMAD/FHA domain"/>
    <property type="match status" value="1"/>
</dbReference>
<dbReference type="PROSITE" id="PS50006">
    <property type="entry name" value="FHA_DOMAIN"/>
    <property type="match status" value="1"/>
</dbReference>
<feature type="domain" description="FHA" evidence="1">
    <location>
        <begin position="269"/>
        <end position="328"/>
    </location>
</feature>